<organism evidence="8 9">
    <name type="scientific">Parvularcula bermudensis (strain ATCC BAA-594 / HTCC2503 / KCTC 12087)</name>
    <dbReference type="NCBI Taxonomy" id="314260"/>
    <lineage>
        <taxon>Bacteria</taxon>
        <taxon>Pseudomonadati</taxon>
        <taxon>Pseudomonadota</taxon>
        <taxon>Alphaproteobacteria</taxon>
        <taxon>Parvularculales</taxon>
        <taxon>Parvularculaceae</taxon>
        <taxon>Parvularcula</taxon>
    </lineage>
</organism>
<dbReference type="PANTHER" id="PTHR30065:SF8">
    <property type="entry name" value="FLAGELLAR BIOSYNTHETIC PROTEIN FLIR"/>
    <property type="match status" value="1"/>
</dbReference>
<dbReference type="Proteomes" id="UP000001302">
    <property type="component" value="Chromosome"/>
</dbReference>
<comment type="similarity">
    <text evidence="2">Belongs to the FliR/MopE/SpaR family.</text>
</comment>
<feature type="transmembrane region" description="Helical" evidence="7">
    <location>
        <begin position="15"/>
        <end position="34"/>
    </location>
</feature>
<evidence type="ECO:0000256" key="1">
    <source>
        <dbReference type="ARBA" id="ARBA00004651"/>
    </source>
</evidence>
<feature type="transmembrane region" description="Helical" evidence="7">
    <location>
        <begin position="224"/>
        <end position="246"/>
    </location>
</feature>
<protein>
    <submittedName>
        <fullName evidence="8">Flagellar biosynthesis pathway, component FliR</fullName>
    </submittedName>
</protein>
<evidence type="ECO:0000256" key="4">
    <source>
        <dbReference type="ARBA" id="ARBA00022692"/>
    </source>
</evidence>
<comment type="subcellular location">
    <subcellularLocation>
        <location evidence="1">Cell membrane</location>
        <topology evidence="1">Multi-pass membrane protein</topology>
    </subcellularLocation>
</comment>
<dbReference type="KEGG" id="pbr:PB2503_07974"/>
<evidence type="ECO:0000256" key="3">
    <source>
        <dbReference type="ARBA" id="ARBA00022475"/>
    </source>
</evidence>
<evidence type="ECO:0000256" key="2">
    <source>
        <dbReference type="ARBA" id="ARBA00009772"/>
    </source>
</evidence>
<keyword evidence="6 7" id="KW-0472">Membrane</keyword>
<evidence type="ECO:0000256" key="5">
    <source>
        <dbReference type="ARBA" id="ARBA00022989"/>
    </source>
</evidence>
<dbReference type="GO" id="GO:0005886">
    <property type="term" value="C:plasma membrane"/>
    <property type="evidence" value="ECO:0007669"/>
    <property type="project" value="UniProtKB-SubCell"/>
</dbReference>
<dbReference type="GO" id="GO:0006605">
    <property type="term" value="P:protein targeting"/>
    <property type="evidence" value="ECO:0007669"/>
    <property type="project" value="InterPro"/>
</dbReference>
<name>E0TH66_PARBH</name>
<keyword evidence="8" id="KW-0282">Flagellum</keyword>
<dbReference type="InterPro" id="IPR002010">
    <property type="entry name" value="T3SS_IM_R"/>
</dbReference>
<keyword evidence="5 7" id="KW-1133">Transmembrane helix</keyword>
<evidence type="ECO:0000313" key="9">
    <source>
        <dbReference type="Proteomes" id="UP000001302"/>
    </source>
</evidence>
<sequence>MFAELAALIPEEGQAFIIAAVAIFARLTAMLVLLPGLGQLAIPVRVRLMAGLVMTSTILPVILDRPLPALAISDPLVLIVFEVVIGAALGYGFRIFIWALSIAGTIVAQSASLSQLFGAGLNTEPNPSVGLLLTMAGATLFMTMEFHVRAVGLIAESYELFPLGELPRTDVLAEWATHRAMAAFALGVSLSLPFLLVNFLYNIVLGMMNQAMPQMMVTFIGVPANVLAALLLLAVAMPMILLVWLARTETGFMGFW</sequence>
<dbReference type="AlphaFoldDB" id="E0TH66"/>
<evidence type="ECO:0000313" key="8">
    <source>
        <dbReference type="EMBL" id="ADM09650.1"/>
    </source>
</evidence>
<dbReference type="STRING" id="314260.PB2503_07974"/>
<keyword evidence="9" id="KW-1185">Reference proteome</keyword>
<dbReference type="OrthoDB" id="9779817at2"/>
<proteinExistence type="inferred from homology"/>
<reference evidence="8 9" key="2">
    <citation type="journal article" date="2011" name="J. Bacteriol.">
        <title>Complete genome sequence of strain HTCC2503T of Parvularcula bermudensis, the type species of the order "Parvularculales" in the class Alphaproteobacteria.</title>
        <authorList>
            <person name="Oh H.M."/>
            <person name="Kang I."/>
            <person name="Vergin K.L."/>
            <person name="Kang D."/>
            <person name="Rhee K.H."/>
            <person name="Giovannoni S.J."/>
            <person name="Cho J.C."/>
        </authorList>
    </citation>
    <scope>NUCLEOTIDE SEQUENCE [LARGE SCALE GENOMIC DNA]</scope>
    <source>
        <strain evidence="9">ATCC BAA-594 / HTCC2503 / KCTC 12087</strain>
    </source>
</reference>
<dbReference type="PRINTS" id="PR00953">
    <property type="entry name" value="TYPE3IMRPROT"/>
</dbReference>
<feature type="transmembrane region" description="Helical" evidence="7">
    <location>
        <begin position="46"/>
        <end position="63"/>
    </location>
</feature>
<dbReference type="EMBL" id="CP002156">
    <property type="protein sequence ID" value="ADM09650.1"/>
    <property type="molecule type" value="Genomic_DNA"/>
</dbReference>
<reference evidence="9" key="1">
    <citation type="submission" date="2010-08" db="EMBL/GenBank/DDBJ databases">
        <title>Genome sequence of Parvularcula bermudensis HTCC2503.</title>
        <authorList>
            <person name="Kang D.-M."/>
            <person name="Oh H.-M."/>
            <person name="Cho J.-C."/>
        </authorList>
    </citation>
    <scope>NUCLEOTIDE SEQUENCE [LARGE SCALE GENOMIC DNA]</scope>
    <source>
        <strain evidence="9">ATCC BAA-594 / HTCC2503 / KCTC 12087</strain>
    </source>
</reference>
<evidence type="ECO:0000256" key="7">
    <source>
        <dbReference type="SAM" id="Phobius"/>
    </source>
</evidence>
<dbReference type="Pfam" id="PF01311">
    <property type="entry name" value="Bac_export_1"/>
    <property type="match status" value="1"/>
</dbReference>
<feature type="transmembrane region" description="Helical" evidence="7">
    <location>
        <begin position="182"/>
        <end position="204"/>
    </location>
</feature>
<keyword evidence="4 7" id="KW-0812">Transmembrane</keyword>
<dbReference type="PANTHER" id="PTHR30065">
    <property type="entry name" value="FLAGELLAR BIOSYNTHETIC PROTEIN FLIR"/>
    <property type="match status" value="1"/>
</dbReference>
<dbReference type="HOGENOM" id="CLU_063626_3_0_5"/>
<accession>E0TH66</accession>
<dbReference type="RefSeq" id="WP_013300624.1">
    <property type="nucleotide sequence ID" value="NC_014414.1"/>
</dbReference>
<evidence type="ECO:0000256" key="6">
    <source>
        <dbReference type="ARBA" id="ARBA00023136"/>
    </source>
</evidence>
<keyword evidence="8" id="KW-0969">Cilium</keyword>
<keyword evidence="8" id="KW-0966">Cell projection</keyword>
<gene>
    <name evidence="8" type="ordered locus">PB2503_07974</name>
</gene>
<dbReference type="eggNOG" id="COG1684">
    <property type="taxonomic scope" value="Bacteria"/>
</dbReference>
<keyword evidence="3" id="KW-1003">Cell membrane</keyword>
<feature type="transmembrane region" description="Helical" evidence="7">
    <location>
        <begin position="69"/>
        <end position="89"/>
    </location>
</feature>